<dbReference type="EMBL" id="MT143764">
    <property type="protein sequence ID" value="QJB02171.1"/>
    <property type="molecule type" value="Genomic_DNA"/>
</dbReference>
<evidence type="ECO:0000313" key="1">
    <source>
        <dbReference type="EMBL" id="QJB02171.1"/>
    </source>
</evidence>
<sequence>MPKRFNPFLSPYTAKELKAKEAKVFLSDEAKSGYAIMPDGDLVNVFSMAPGQGGDAVRSAIKNGATKLDCFDSMDPKFSLPNYYNKFGFEEYDRVPWSDKYKPTGWSYKKFGRPDVVYMTMAKTTKDEKSKKKKKDTLGKGTKVWQKLVKEWVEHLGA</sequence>
<reference evidence="1" key="1">
    <citation type="submission" date="2020-03" db="EMBL/GenBank/DDBJ databases">
        <title>The deep terrestrial virosphere.</title>
        <authorList>
            <person name="Holmfeldt K."/>
            <person name="Nilsson E."/>
            <person name="Simone D."/>
            <person name="Lopez-Fernandez M."/>
            <person name="Wu X."/>
            <person name="de Brujin I."/>
            <person name="Lundin D."/>
            <person name="Andersson A."/>
            <person name="Bertilsson S."/>
            <person name="Dopson M."/>
        </authorList>
    </citation>
    <scope>NUCLEOTIDE SEQUENCE</scope>
    <source>
        <strain evidence="1">MM171B01423</strain>
    </source>
</reference>
<protein>
    <submittedName>
        <fullName evidence="1">Uncharacterized protein</fullName>
    </submittedName>
</protein>
<name>A0A6M3M2Y0_9ZZZZ</name>
<gene>
    <name evidence="1" type="ORF">MM171B01423_0002</name>
</gene>
<proteinExistence type="predicted"/>
<accession>A0A6M3M2Y0</accession>
<organism evidence="1">
    <name type="scientific">viral metagenome</name>
    <dbReference type="NCBI Taxonomy" id="1070528"/>
    <lineage>
        <taxon>unclassified sequences</taxon>
        <taxon>metagenomes</taxon>
        <taxon>organismal metagenomes</taxon>
    </lineage>
</organism>
<dbReference type="AlphaFoldDB" id="A0A6M3M2Y0"/>